<gene>
    <name evidence="2" type="ORF">OPS25_09910</name>
</gene>
<name>A0ABT3P7R3_9ALTE</name>
<evidence type="ECO:0000313" key="3">
    <source>
        <dbReference type="Proteomes" id="UP001142810"/>
    </source>
</evidence>
<feature type="chain" id="PRO_5047490843" description="Carboxypeptidase regulatory-like domain-containing protein" evidence="1">
    <location>
        <begin position="20"/>
        <end position="658"/>
    </location>
</feature>
<evidence type="ECO:0000256" key="1">
    <source>
        <dbReference type="SAM" id="SignalP"/>
    </source>
</evidence>
<protein>
    <recommendedName>
        <fullName evidence="4">Carboxypeptidase regulatory-like domain-containing protein</fullName>
    </recommendedName>
</protein>
<dbReference type="EMBL" id="JAPFRD010000010">
    <property type="protein sequence ID" value="MCW8108807.1"/>
    <property type="molecule type" value="Genomic_DNA"/>
</dbReference>
<accession>A0ABT3P7R3</accession>
<evidence type="ECO:0008006" key="4">
    <source>
        <dbReference type="Google" id="ProtNLM"/>
    </source>
</evidence>
<feature type="signal peptide" evidence="1">
    <location>
        <begin position="1"/>
        <end position="19"/>
    </location>
</feature>
<keyword evidence="3" id="KW-1185">Reference proteome</keyword>
<evidence type="ECO:0000313" key="2">
    <source>
        <dbReference type="EMBL" id="MCW8108807.1"/>
    </source>
</evidence>
<dbReference type="InterPro" id="IPR018247">
    <property type="entry name" value="EF_Hand_1_Ca_BS"/>
</dbReference>
<comment type="caution">
    <text evidence="2">The sequence shown here is derived from an EMBL/GenBank/DDBJ whole genome shotgun (WGS) entry which is preliminary data.</text>
</comment>
<keyword evidence="1" id="KW-0732">Signal</keyword>
<dbReference type="PROSITE" id="PS51257">
    <property type="entry name" value="PROKAR_LIPOPROTEIN"/>
    <property type="match status" value="1"/>
</dbReference>
<dbReference type="Proteomes" id="UP001142810">
    <property type="component" value="Unassembled WGS sequence"/>
</dbReference>
<reference evidence="2" key="1">
    <citation type="submission" date="2022-11" db="EMBL/GenBank/DDBJ databases">
        <title>Alteromonas sp. nov., isolated from sea water of the Qingdao.</title>
        <authorList>
            <person name="Wang Q."/>
        </authorList>
    </citation>
    <scope>NUCLEOTIDE SEQUENCE</scope>
    <source>
        <strain evidence="2">ASW11-7</strain>
    </source>
</reference>
<organism evidence="2 3">
    <name type="scientific">Alteromonas aquimaris</name>
    <dbReference type="NCBI Taxonomy" id="2998417"/>
    <lineage>
        <taxon>Bacteria</taxon>
        <taxon>Pseudomonadati</taxon>
        <taxon>Pseudomonadota</taxon>
        <taxon>Gammaproteobacteria</taxon>
        <taxon>Alteromonadales</taxon>
        <taxon>Alteromonadaceae</taxon>
        <taxon>Alteromonas/Salinimonas group</taxon>
        <taxon>Alteromonas</taxon>
    </lineage>
</organism>
<dbReference type="PROSITE" id="PS00018">
    <property type="entry name" value="EF_HAND_1"/>
    <property type="match status" value="1"/>
</dbReference>
<dbReference type="RefSeq" id="WP_265617542.1">
    <property type="nucleotide sequence ID" value="NZ_JAPFRD010000010.1"/>
</dbReference>
<proteinExistence type="predicted"/>
<sequence>MKRFTVVLCALSLSLLGCGGGGSSSQTVTQSPPVEEKIRLTINGIATDAPLAGADVTLMLDGVETDHTTTTDNDGHYSFQLEFVDSDLDKFVTIKAMGTGSQITAGLISLVGELNELVEDAGDDKVLVASENFGVIVSHLTTAKYGLLIEANESEEVHSQAVVERLSENISQQDILTLATAIKVAIDKAVDNAELALPPGFDDTLELMRYSEVMHEYVNSVLLTEEFTAAQKETLDDPTIYDSALTFPTSFELYFLDFAGTEMANHAFKFNADNTGKYQNVDFSWKHSGSSLDIQFAKESYTESFSFEGEPQQSVRRLHGLQKVNLRMVSESDDTLGLAVRYTHETLFPDDPERENEVVETSELVTATMDTYLISFATPTTLHIPLADQGNRKGLTLNSDAVDFNVRADKFTFNADGTAVGEITGITANWLFENDALILEYVSSTQSWLSDYVFPFTSMAMRKVSSDNFVDKVQVNLSDANGVETFANVYQANLSEKSKTWDKEEIPGIYAFEFDLDGSALNQFYFILHENGDADTISTDDENGDGELTLDEVTRFYGTWTVEENSLQISRTMLRNGASNSECRTPGVLSTQEECLLFHERSMELINRQDDEFYLFHNGHFYFQNVYGEFGENVPDYILWDLRRLYKTSGVPVDLSHL</sequence>